<reference evidence="1" key="1">
    <citation type="submission" date="2021-06" db="EMBL/GenBank/DDBJ databases">
        <authorList>
            <person name="Kallberg Y."/>
            <person name="Tangrot J."/>
            <person name="Rosling A."/>
        </authorList>
    </citation>
    <scope>NUCLEOTIDE SEQUENCE</scope>
    <source>
        <strain evidence="1">MT106</strain>
    </source>
</reference>
<evidence type="ECO:0000313" key="1">
    <source>
        <dbReference type="EMBL" id="CAG8473238.1"/>
    </source>
</evidence>
<dbReference type="AlphaFoldDB" id="A0A9N8W0X8"/>
<keyword evidence="2" id="KW-1185">Reference proteome</keyword>
<comment type="caution">
    <text evidence="1">The sequence shown here is derived from an EMBL/GenBank/DDBJ whole genome shotgun (WGS) entry which is preliminary data.</text>
</comment>
<dbReference type="Proteomes" id="UP000789831">
    <property type="component" value="Unassembled WGS sequence"/>
</dbReference>
<protein>
    <submittedName>
        <fullName evidence="1">1955_t:CDS:1</fullName>
    </submittedName>
</protein>
<organism evidence="1 2">
    <name type="scientific">Ambispora gerdemannii</name>
    <dbReference type="NCBI Taxonomy" id="144530"/>
    <lineage>
        <taxon>Eukaryota</taxon>
        <taxon>Fungi</taxon>
        <taxon>Fungi incertae sedis</taxon>
        <taxon>Mucoromycota</taxon>
        <taxon>Glomeromycotina</taxon>
        <taxon>Glomeromycetes</taxon>
        <taxon>Archaeosporales</taxon>
        <taxon>Ambisporaceae</taxon>
        <taxon>Ambispora</taxon>
    </lineage>
</organism>
<gene>
    <name evidence="1" type="ORF">AGERDE_LOCUS2844</name>
</gene>
<evidence type="ECO:0000313" key="2">
    <source>
        <dbReference type="Proteomes" id="UP000789831"/>
    </source>
</evidence>
<sequence length="95" mass="10504">MGDQQINRVEVNLHDEKEIEEIKAEIERLLRDLDCLRLPVLEPPPGAILRSGDGRRLVNVSLVAKSVAASLLGTGIITQLQQADETSFILDRSSE</sequence>
<accession>A0A9N8W0X8</accession>
<name>A0A9N8W0X8_9GLOM</name>
<dbReference type="EMBL" id="CAJVPL010000249">
    <property type="protein sequence ID" value="CAG8473238.1"/>
    <property type="molecule type" value="Genomic_DNA"/>
</dbReference>
<proteinExistence type="predicted"/>